<dbReference type="NCBIfam" id="TIGR03426">
    <property type="entry name" value="shape_MreD"/>
    <property type="match status" value="1"/>
</dbReference>
<comment type="similarity">
    <text evidence="2">Belongs to the MreD family.</text>
</comment>
<dbReference type="GO" id="GO:0005886">
    <property type="term" value="C:plasma membrane"/>
    <property type="evidence" value="ECO:0007669"/>
    <property type="project" value="UniProtKB-SubCell"/>
</dbReference>
<feature type="transmembrane region" description="Helical" evidence="8">
    <location>
        <begin position="70"/>
        <end position="88"/>
    </location>
</feature>
<dbReference type="EMBL" id="DVIT01000030">
    <property type="protein sequence ID" value="HIS47562.1"/>
    <property type="molecule type" value="Genomic_DNA"/>
</dbReference>
<proteinExistence type="inferred from homology"/>
<keyword evidence="4 8" id="KW-0812">Transmembrane</keyword>
<name>A0A9D1JQU1_9FIRM</name>
<reference evidence="9" key="1">
    <citation type="submission" date="2020-10" db="EMBL/GenBank/DDBJ databases">
        <authorList>
            <person name="Gilroy R."/>
        </authorList>
    </citation>
    <scope>NUCLEOTIDE SEQUENCE</scope>
    <source>
        <strain evidence="9">CHK178-757</strain>
    </source>
</reference>
<feature type="transmembrane region" description="Helical" evidence="8">
    <location>
        <begin position="139"/>
        <end position="157"/>
    </location>
</feature>
<dbReference type="PIRSF" id="PIRSF037497">
    <property type="entry name" value="MreD_Clostridium/Treponema_prd"/>
    <property type="match status" value="1"/>
</dbReference>
<comment type="caution">
    <text evidence="9">The sequence shown here is derived from an EMBL/GenBank/DDBJ whole genome shotgun (WGS) entry which is preliminary data.</text>
</comment>
<sequence>MKRTLIYIVVILAAFLLQSTIFKFFALADIVPNLLIILTASIGLIRGRSEGCVVGFFCGLLMDISTGNYLGAYALCYMIIGFVLGYFNQIYYEEDITLPLILIGSADLLYGIFMYLVSFLVRGRFNFVFYLKRIILPELVYTVIVSIVIYRVILFICKKLDKKGSEDFIA</sequence>
<keyword evidence="3" id="KW-1003">Cell membrane</keyword>
<evidence type="ECO:0000256" key="2">
    <source>
        <dbReference type="ARBA" id="ARBA00007776"/>
    </source>
</evidence>
<evidence type="ECO:0000256" key="6">
    <source>
        <dbReference type="ARBA" id="ARBA00022989"/>
    </source>
</evidence>
<keyword evidence="7 8" id="KW-0472">Membrane</keyword>
<evidence type="ECO:0000256" key="1">
    <source>
        <dbReference type="ARBA" id="ARBA00004651"/>
    </source>
</evidence>
<dbReference type="Proteomes" id="UP000823927">
    <property type="component" value="Unassembled WGS sequence"/>
</dbReference>
<evidence type="ECO:0000256" key="4">
    <source>
        <dbReference type="ARBA" id="ARBA00022692"/>
    </source>
</evidence>
<dbReference type="InterPro" id="IPR017225">
    <property type="entry name" value="Cell_shape_determin_MreD_prd"/>
</dbReference>
<dbReference type="InterPro" id="IPR007227">
    <property type="entry name" value="Cell_shape_determining_MreD"/>
</dbReference>
<organism evidence="9 10">
    <name type="scientific">Candidatus Scybalocola faecigallinarum</name>
    <dbReference type="NCBI Taxonomy" id="2840941"/>
    <lineage>
        <taxon>Bacteria</taxon>
        <taxon>Bacillati</taxon>
        <taxon>Bacillota</taxon>
        <taxon>Clostridia</taxon>
        <taxon>Lachnospirales</taxon>
        <taxon>Lachnospiraceae</taxon>
        <taxon>Lachnospiraceae incertae sedis</taxon>
        <taxon>Candidatus Scybalocola (ex Gilroy et al. 2021)</taxon>
    </lineage>
</organism>
<dbReference type="Pfam" id="PF04093">
    <property type="entry name" value="MreD"/>
    <property type="match status" value="1"/>
</dbReference>
<keyword evidence="5" id="KW-0133">Cell shape</keyword>
<reference evidence="9" key="2">
    <citation type="journal article" date="2021" name="PeerJ">
        <title>Extensive microbial diversity within the chicken gut microbiome revealed by metagenomics and culture.</title>
        <authorList>
            <person name="Gilroy R."/>
            <person name="Ravi A."/>
            <person name="Getino M."/>
            <person name="Pursley I."/>
            <person name="Horton D.L."/>
            <person name="Alikhan N.F."/>
            <person name="Baker D."/>
            <person name="Gharbi K."/>
            <person name="Hall N."/>
            <person name="Watson M."/>
            <person name="Adriaenssens E.M."/>
            <person name="Foster-Nyarko E."/>
            <person name="Jarju S."/>
            <person name="Secka A."/>
            <person name="Antonio M."/>
            <person name="Oren A."/>
            <person name="Chaudhuri R.R."/>
            <person name="La Ragione R."/>
            <person name="Hildebrand F."/>
            <person name="Pallen M.J."/>
        </authorList>
    </citation>
    <scope>NUCLEOTIDE SEQUENCE</scope>
    <source>
        <strain evidence="9">CHK178-757</strain>
    </source>
</reference>
<evidence type="ECO:0000256" key="7">
    <source>
        <dbReference type="ARBA" id="ARBA00023136"/>
    </source>
</evidence>
<evidence type="ECO:0000256" key="5">
    <source>
        <dbReference type="ARBA" id="ARBA00022960"/>
    </source>
</evidence>
<evidence type="ECO:0000313" key="9">
    <source>
        <dbReference type="EMBL" id="HIS47562.1"/>
    </source>
</evidence>
<evidence type="ECO:0000256" key="8">
    <source>
        <dbReference type="SAM" id="Phobius"/>
    </source>
</evidence>
<dbReference type="GO" id="GO:0008360">
    <property type="term" value="P:regulation of cell shape"/>
    <property type="evidence" value="ECO:0007669"/>
    <property type="project" value="UniProtKB-KW"/>
</dbReference>
<feature type="transmembrane region" description="Helical" evidence="8">
    <location>
        <begin position="100"/>
        <end position="119"/>
    </location>
</feature>
<evidence type="ECO:0000256" key="3">
    <source>
        <dbReference type="ARBA" id="ARBA00022475"/>
    </source>
</evidence>
<comment type="subcellular location">
    <subcellularLocation>
        <location evidence="1">Cell membrane</location>
        <topology evidence="1">Multi-pass membrane protein</topology>
    </subcellularLocation>
</comment>
<evidence type="ECO:0000313" key="10">
    <source>
        <dbReference type="Proteomes" id="UP000823927"/>
    </source>
</evidence>
<keyword evidence="6 8" id="KW-1133">Transmembrane helix</keyword>
<protein>
    <submittedName>
        <fullName evidence="9">Rod shape-determining protein MreD</fullName>
    </submittedName>
</protein>
<dbReference type="AlphaFoldDB" id="A0A9D1JQU1"/>
<accession>A0A9D1JQU1</accession>
<gene>
    <name evidence="9" type="primary">mreD</name>
    <name evidence="9" type="ORF">IAB46_08430</name>
</gene>